<protein>
    <submittedName>
        <fullName evidence="2">Uncharacterized protein</fullName>
    </submittedName>
</protein>
<dbReference type="EMBL" id="KV419420">
    <property type="protein sequence ID" value="KZS90599.1"/>
    <property type="molecule type" value="Genomic_DNA"/>
</dbReference>
<feature type="compositionally biased region" description="Polar residues" evidence="1">
    <location>
        <begin position="281"/>
        <end position="299"/>
    </location>
</feature>
<evidence type="ECO:0000256" key="1">
    <source>
        <dbReference type="SAM" id="MobiDB-lite"/>
    </source>
</evidence>
<accession>A0A164RJ01</accession>
<evidence type="ECO:0000313" key="3">
    <source>
        <dbReference type="Proteomes" id="UP000076722"/>
    </source>
</evidence>
<name>A0A164RJ01_9AGAM</name>
<evidence type="ECO:0000313" key="2">
    <source>
        <dbReference type="EMBL" id="KZS90599.1"/>
    </source>
</evidence>
<keyword evidence="3" id="KW-1185">Reference proteome</keyword>
<dbReference type="AlphaFoldDB" id="A0A164RJ01"/>
<feature type="region of interest" description="Disordered" evidence="1">
    <location>
        <begin position="198"/>
        <end position="221"/>
    </location>
</feature>
<feature type="region of interest" description="Disordered" evidence="1">
    <location>
        <begin position="280"/>
        <end position="299"/>
    </location>
</feature>
<dbReference type="Proteomes" id="UP000076722">
    <property type="component" value="Unassembled WGS sequence"/>
</dbReference>
<sequence>MLVLLDNLAIESRLSNPIYMTWERDDLGRSIVTVCNSAMDLEKDGDCSVITQQSIFDMTICVSAGSDGGLAGCVMHAISPSRNPSSTDEASIVTGAKDIDALNLNQLFGEIVEQSFAGDPIWKISGEAESSTLPAAFDADPFFEHLLNEERANLGIDESMGTVVSSRTHSYGMQSNLQHSPSSHTQPNMFPPVLRTDSVSDDSQENYSTCSEDSDISMYTGVNDPYQPQGLGDRYERSDLPFPIAVPMSLGSASKAQSQQAMSIVRDDITYSRPTGLGPQNAAQSHTPMVQPSAPENQQNVHCADGGFSNGAVPCSCKNPVHGLNTKEGTWPTANSGFVFNTLVPQVVMPVM</sequence>
<proteinExistence type="predicted"/>
<reference evidence="2 3" key="1">
    <citation type="journal article" date="2016" name="Mol. Biol. Evol.">
        <title>Comparative Genomics of Early-Diverging Mushroom-Forming Fungi Provides Insights into the Origins of Lignocellulose Decay Capabilities.</title>
        <authorList>
            <person name="Nagy L.G."/>
            <person name="Riley R."/>
            <person name="Tritt A."/>
            <person name="Adam C."/>
            <person name="Daum C."/>
            <person name="Floudas D."/>
            <person name="Sun H."/>
            <person name="Yadav J.S."/>
            <person name="Pangilinan J."/>
            <person name="Larsson K.H."/>
            <person name="Matsuura K."/>
            <person name="Barry K."/>
            <person name="Labutti K."/>
            <person name="Kuo R."/>
            <person name="Ohm R.A."/>
            <person name="Bhattacharya S.S."/>
            <person name="Shirouzu T."/>
            <person name="Yoshinaga Y."/>
            <person name="Martin F.M."/>
            <person name="Grigoriev I.V."/>
            <person name="Hibbett D.S."/>
        </authorList>
    </citation>
    <scope>NUCLEOTIDE SEQUENCE [LARGE SCALE GENOMIC DNA]</scope>
    <source>
        <strain evidence="2 3">HHB9708</strain>
    </source>
</reference>
<organism evidence="2 3">
    <name type="scientific">Sistotremastrum niveocremeum HHB9708</name>
    <dbReference type="NCBI Taxonomy" id="1314777"/>
    <lineage>
        <taxon>Eukaryota</taxon>
        <taxon>Fungi</taxon>
        <taxon>Dikarya</taxon>
        <taxon>Basidiomycota</taxon>
        <taxon>Agaricomycotina</taxon>
        <taxon>Agaricomycetes</taxon>
        <taxon>Sistotremastrales</taxon>
        <taxon>Sistotremastraceae</taxon>
        <taxon>Sertulicium</taxon>
        <taxon>Sertulicium niveocremeum</taxon>
    </lineage>
</organism>
<gene>
    <name evidence="2" type="ORF">SISNIDRAFT_488173</name>
</gene>